<protein>
    <submittedName>
        <fullName evidence="1">Uncharacterized protein</fullName>
    </submittedName>
</protein>
<organism evidence="1 2">
    <name type="scientific">Aspergillus brunneoviolaceus CBS 621.78</name>
    <dbReference type="NCBI Taxonomy" id="1450534"/>
    <lineage>
        <taxon>Eukaryota</taxon>
        <taxon>Fungi</taxon>
        <taxon>Dikarya</taxon>
        <taxon>Ascomycota</taxon>
        <taxon>Pezizomycotina</taxon>
        <taxon>Eurotiomycetes</taxon>
        <taxon>Eurotiomycetidae</taxon>
        <taxon>Eurotiales</taxon>
        <taxon>Aspergillaceae</taxon>
        <taxon>Aspergillus</taxon>
        <taxon>Aspergillus subgen. Circumdati</taxon>
    </lineage>
</organism>
<dbReference type="Proteomes" id="UP000249057">
    <property type="component" value="Unassembled WGS sequence"/>
</dbReference>
<name>A0ACD1G4D2_9EURO</name>
<reference evidence="1" key="1">
    <citation type="submission" date="2018-02" db="EMBL/GenBank/DDBJ databases">
        <title>The genomes of Aspergillus section Nigri reveals drivers in fungal speciation.</title>
        <authorList>
            <consortium name="DOE Joint Genome Institute"/>
            <person name="Vesth T.C."/>
            <person name="Nybo J."/>
            <person name="Theobald S."/>
            <person name="Brandl J."/>
            <person name="Frisvad J.C."/>
            <person name="Nielsen K.F."/>
            <person name="Lyhne E.K."/>
            <person name="Kogle M.E."/>
            <person name="Kuo A."/>
            <person name="Riley R."/>
            <person name="Clum A."/>
            <person name="Nolan M."/>
            <person name="Lipzen A."/>
            <person name="Salamov A."/>
            <person name="Henrissat B."/>
            <person name="Wiebenga A."/>
            <person name="De vries R.P."/>
            <person name="Grigoriev I.V."/>
            <person name="Mortensen U.H."/>
            <person name="Andersen M.R."/>
            <person name="Baker S.E."/>
        </authorList>
    </citation>
    <scope>NUCLEOTIDE SEQUENCE</scope>
    <source>
        <strain evidence="1">CBS 621.78</strain>
    </source>
</reference>
<keyword evidence="2" id="KW-1185">Reference proteome</keyword>
<proteinExistence type="predicted"/>
<gene>
    <name evidence="1" type="ORF">BO95DRAFT_366880</name>
</gene>
<dbReference type="EMBL" id="KZ825356">
    <property type="protein sequence ID" value="RAH44102.1"/>
    <property type="molecule type" value="Genomic_DNA"/>
</dbReference>
<evidence type="ECO:0000313" key="1">
    <source>
        <dbReference type="EMBL" id="RAH44102.1"/>
    </source>
</evidence>
<sequence>MRSSKLLLLAGLANYVLALPTKDTKDLDPRTLGLAVEILSEFGKDLTTIVEDILGGGKSSTSVLAGISARAAAALNGGALGCKAGAIDADIRAELAAWIRAHAGFEASLKTELLAWCEGEASATLSTEVCAGLSLFVPTCAKTAAAGDLYVTIDGIFDVTTLEAGVVLSSSFQSSLSAFISGSVGLELDANLRAGLSLCAGGGVHADLHADLAAALKIWLNGSSCSLSAELKVAILAWLEGKIETGVVAIGSIPTGGVTAVSVGASISAWIEGEGALTATAQAYISAFLESSVSADIEADVQAVLEACIAGKLATSVSADARAALAVWLSGSSCSLGAELKAALYLWLSFSVTEVSIDISTSLITELEAFLTGTIEASLGSGLRGTLWLLLSGESIVYLSVEARAELAAVLGGAVDIEISSSFNLLIIEWLTGCSIPGAPTITPGSGSTTKLISSPSTAPVAASTAPATPTGASPVGGSGSPSPSGTGPSGTVGGSGAAPSGGAAGGEAPSGVASVPAVPTSSTVPEGASADSTTTPCDTLVTETVIPVATQTEGSPAPSGTAAEGGSAPQITTAPVAGSGSSSDVVTVTVTTTVSVAACE</sequence>
<accession>A0ACD1G4D2</accession>
<evidence type="ECO:0000313" key="2">
    <source>
        <dbReference type="Proteomes" id="UP000249057"/>
    </source>
</evidence>